<accession>A0A7W3JSA7</accession>
<dbReference type="Pfam" id="PF04018">
    <property type="entry name" value="VCA0040-like"/>
    <property type="match status" value="1"/>
</dbReference>
<evidence type="ECO:0000313" key="2">
    <source>
        <dbReference type="EMBL" id="MBA8828324.1"/>
    </source>
</evidence>
<dbReference type="AlphaFoldDB" id="A0A7W3JSA7"/>
<sequence>MNHAVGRAIVNVVRGGLIGVAEVIPGVSGGTIALIVGVYESLIDGAGHLARGVANLVVDVPRGRGARRARTHFSLVKWAVVLPVGVGMLVAIVIAAALVAPLIESHPEATKAVFAGLIATSLIVPIRMAGLPWRVRDVILAFGAAALTFFLMGFAPLPPAQPSLILVGVAAAFAVCALVLPGVSGSFLLLTVGMYAPTLGAVNDRNFAYLGVFVLGALIGLGFFVSGLQWLLANHHRLTLVIMTGLMLGSLRALWPWQDEQNVLLAPSGNVGAYVGLFIAGAVGVLVLIVIELRLAKSGLIEMDVPEKTLASA</sequence>
<dbReference type="EMBL" id="JACGWU010000001">
    <property type="protein sequence ID" value="MBA8828324.1"/>
    <property type="molecule type" value="Genomic_DNA"/>
</dbReference>
<feature type="transmembrane region" description="Helical" evidence="1">
    <location>
        <begin position="271"/>
        <end position="291"/>
    </location>
</feature>
<reference evidence="2 3" key="1">
    <citation type="submission" date="2020-07" db="EMBL/GenBank/DDBJ databases">
        <title>Sequencing the genomes of 1000 actinobacteria strains.</title>
        <authorList>
            <person name="Klenk H.-P."/>
        </authorList>
    </citation>
    <scope>NUCLEOTIDE SEQUENCE [LARGE SCALE GENOMIC DNA]</scope>
    <source>
        <strain evidence="2 3">DSM 23737</strain>
    </source>
</reference>
<organism evidence="2 3">
    <name type="scientific">Alpinimonas psychrophila</name>
    <dbReference type="NCBI Taxonomy" id="748908"/>
    <lineage>
        <taxon>Bacteria</taxon>
        <taxon>Bacillati</taxon>
        <taxon>Actinomycetota</taxon>
        <taxon>Actinomycetes</taxon>
        <taxon>Micrococcales</taxon>
        <taxon>Microbacteriaceae</taxon>
        <taxon>Alpinimonas</taxon>
    </lineage>
</organism>
<keyword evidence="1" id="KW-0472">Membrane</keyword>
<gene>
    <name evidence="2" type="ORF">FB555_000395</name>
</gene>
<comment type="caution">
    <text evidence="2">The sequence shown here is derived from an EMBL/GenBank/DDBJ whole genome shotgun (WGS) entry which is preliminary data.</text>
</comment>
<keyword evidence="1" id="KW-0812">Transmembrane</keyword>
<feature type="transmembrane region" description="Helical" evidence="1">
    <location>
        <begin position="207"/>
        <end position="231"/>
    </location>
</feature>
<dbReference type="Proteomes" id="UP000524237">
    <property type="component" value="Unassembled WGS sequence"/>
</dbReference>
<feature type="transmembrane region" description="Helical" evidence="1">
    <location>
        <begin position="112"/>
        <end position="133"/>
    </location>
</feature>
<feature type="transmembrane region" description="Helical" evidence="1">
    <location>
        <begin position="139"/>
        <end position="157"/>
    </location>
</feature>
<proteinExistence type="predicted"/>
<dbReference type="InterPro" id="IPR007163">
    <property type="entry name" value="VCA0040-like"/>
</dbReference>
<evidence type="ECO:0000313" key="3">
    <source>
        <dbReference type="Proteomes" id="UP000524237"/>
    </source>
</evidence>
<protein>
    <submittedName>
        <fullName evidence="2">Putative membrane protein</fullName>
    </submittedName>
</protein>
<name>A0A7W3JSA7_9MICO</name>
<dbReference type="PANTHER" id="PTHR37308:SF1">
    <property type="entry name" value="POLYPRENYL-PHOSPHATE TRANSPORTER"/>
    <property type="match status" value="1"/>
</dbReference>
<keyword evidence="1" id="KW-1133">Transmembrane helix</keyword>
<keyword evidence="3" id="KW-1185">Reference proteome</keyword>
<feature type="transmembrane region" description="Helical" evidence="1">
    <location>
        <begin position="164"/>
        <end position="195"/>
    </location>
</feature>
<feature type="transmembrane region" description="Helical" evidence="1">
    <location>
        <begin position="78"/>
        <end position="100"/>
    </location>
</feature>
<evidence type="ECO:0000256" key="1">
    <source>
        <dbReference type="SAM" id="Phobius"/>
    </source>
</evidence>
<dbReference type="PANTHER" id="PTHR37308">
    <property type="entry name" value="INTEGRAL MEMBRANE PROTEIN"/>
    <property type="match status" value="1"/>
</dbReference>
<dbReference type="RefSeq" id="WP_182483751.1">
    <property type="nucleotide sequence ID" value="NZ_JACGWU010000001.1"/>
</dbReference>